<proteinExistence type="predicted"/>
<comment type="caution">
    <text evidence="1">The sequence shown here is derived from an EMBL/GenBank/DDBJ whole genome shotgun (WGS) entry which is preliminary data.</text>
</comment>
<dbReference type="Proteomes" id="UP000601736">
    <property type="component" value="Unassembled WGS sequence"/>
</dbReference>
<dbReference type="AlphaFoldDB" id="A0A8H9DBJ3"/>
<gene>
    <name evidence="1" type="ORF">NMYAN_230023</name>
</gene>
<dbReference type="InterPro" id="IPR016024">
    <property type="entry name" value="ARM-type_fold"/>
</dbReference>
<evidence type="ECO:0008006" key="3">
    <source>
        <dbReference type="Google" id="ProtNLM"/>
    </source>
</evidence>
<reference evidence="1" key="1">
    <citation type="submission" date="2021-02" db="EMBL/GenBank/DDBJ databases">
        <authorList>
            <person name="Han P."/>
        </authorList>
    </citation>
    <scope>NUCLEOTIDE SEQUENCE</scope>
    <source>
        <strain evidence="1">Nitrosomonas nitrosa 18-3D</strain>
    </source>
</reference>
<accession>A0A8H9DBJ3</accession>
<evidence type="ECO:0000313" key="2">
    <source>
        <dbReference type="Proteomes" id="UP000601736"/>
    </source>
</evidence>
<organism evidence="1 2">
    <name type="scientific">Nitrosomonas nitrosa</name>
    <dbReference type="NCBI Taxonomy" id="52442"/>
    <lineage>
        <taxon>Bacteria</taxon>
        <taxon>Pseudomonadati</taxon>
        <taxon>Pseudomonadota</taxon>
        <taxon>Betaproteobacteria</taxon>
        <taxon>Nitrosomonadales</taxon>
        <taxon>Nitrosomonadaceae</taxon>
        <taxon>Nitrosomonas</taxon>
    </lineage>
</organism>
<protein>
    <recommendedName>
        <fullName evidence="3">DUF4020 domain-containing protein</fullName>
    </recommendedName>
</protein>
<name>A0A8H9DBJ3_9PROT</name>
<evidence type="ECO:0000313" key="1">
    <source>
        <dbReference type="EMBL" id="CAE6506824.1"/>
    </source>
</evidence>
<dbReference type="RefSeq" id="WP_204799880.1">
    <property type="nucleotide sequence ID" value="NZ_CAJNAP010000016.1"/>
</dbReference>
<dbReference type="EMBL" id="CAJNAP010000016">
    <property type="protein sequence ID" value="CAE6506824.1"/>
    <property type="molecule type" value="Genomic_DNA"/>
</dbReference>
<dbReference type="SUPFAM" id="SSF48371">
    <property type="entry name" value="ARM repeat"/>
    <property type="match status" value="1"/>
</dbReference>
<sequence length="937" mass="109530">MNELTPRQLDALDRIEKIPALQSFFFKKLRGLKWFDELKNRGFFSPELNPKPVQSDREGYFIPSWPILDYLEQTAPELQQLENLAYADKFLNIIRDVTRSAIANDVGNYRTWWCFAKIFRFIPIDKITKEDIELIEYWLGDRFDRILVGIEIGEQLLPHLLANDSKHAQNLAISIINTLTALTWHSRKWGNTEEMVCSFPVETNFSNEIFSGQAKVIGERLEESGVNIFRDRLLEIFSNSNKDKYSTIWRPAIEDHEQNKDRDDVENILVSALRDALLGYVDRRAAAAVDYVDKLLDSERILFRRVAIYVAGVYSRQLDGLVKKLIASQYFGYHYQHEMYHLLQNCFSGFDEKNKQKVLSIVGSIAEQSKDLEQTKDIQEEQQASTWLKWLSAIRGKGYQQADDLYAENLEITKAEPEHPDFSSYMEVKWVGEHSPYSVEELLSRDFGDLVKILKSFKEVGRWENPSRRGLAQTLKEALKTRPELFKGHLKDLIDLDFDYTYQLIEGYKELWKERQYDNWVELLDFCWALLQSAEFWLDDAAEQKWHMTASSHWIVGAISELIRAGTADDKTAFEPTMLPIARKIIVHILDNQEGEFFPVERDAVLIAINSPRGKCVEALINYALRCCRLADKSNKGHDELWIKDLQPVFDEQMHQAQNGNLEFVTLFANYIPNLLYLSRSWTMEQLPIIFKKDSRLRWLCAMQGYAHVNQVYAQIYRFLSVESHFRDALDAQELGTRCKDQIIQNIVIAYLQGNEQLEDKDGILSWLIERRNLEELRSLTWFAWTLRNRQQKDIRVKLIPLWVELSKHADPSSEAGKRTLSMLGRWSVFIDELNKQAMDLLLKVAPYANLEHDAYILIEELQRLVEQYPDQVADIFIRMLDSFAPTFQQEDIERIISKLYEYGGENRIKANTICDKYIKHGIEFPVEIRARCHRQC</sequence>